<name>A0A1A5ZTL6_9TREE</name>
<evidence type="ECO:0000313" key="3">
    <source>
        <dbReference type="EMBL" id="WWC64206.1"/>
    </source>
</evidence>
<dbReference type="VEuPathDB" id="FungiDB:I303_08543"/>
<evidence type="ECO:0000256" key="1">
    <source>
        <dbReference type="SAM" id="MobiDB-lite"/>
    </source>
</evidence>
<reference evidence="3" key="3">
    <citation type="submission" date="2024-02" db="EMBL/GenBank/DDBJ databases">
        <title>Comparative genomics of Cryptococcus and Kwoniella reveals pathogenesis evolution and contrasting modes of karyotype evolution via chromosome fusion or intercentromeric recombination.</title>
        <authorList>
            <person name="Coelho M.A."/>
            <person name="David-Palma M."/>
            <person name="Shea T."/>
            <person name="Bowers K."/>
            <person name="McGinley-Smith S."/>
            <person name="Mohammad A.W."/>
            <person name="Gnirke A."/>
            <person name="Yurkov A.M."/>
            <person name="Nowrousian M."/>
            <person name="Sun S."/>
            <person name="Cuomo C.A."/>
            <person name="Heitman J."/>
        </authorList>
    </citation>
    <scope>NUCLEOTIDE SEQUENCE</scope>
    <source>
        <strain evidence="3">CBS 10117</strain>
    </source>
</reference>
<dbReference type="GeneID" id="28972242"/>
<sequence length="237" mass="25905">MSASYTHTGCLEASSDAIERFPSTASQLSKSRFSSFGSHVRSGWTNFKQSAKSLKGRFASSPMRRSGGGSSTCNQVERELEPDTTSITPGLPTFDQHDSQVTATATDFSGKVTDPGLGPGDVRDLMQRRHEAFGRAKEGYRSQQDTSRDAQDITRGATRTAVSCSDTSNMPSDVGLGGAYIAYKRRVESTRPESPTSIYSDDEPLSAKAQREEQVDEERLHDEMEGNFKIGRKEGEK</sequence>
<dbReference type="RefSeq" id="XP_018259001.1">
    <property type="nucleotide sequence ID" value="XM_018411800.1"/>
</dbReference>
<organism evidence="2">
    <name type="scientific">Kwoniella dejecticola CBS 10117</name>
    <dbReference type="NCBI Taxonomy" id="1296121"/>
    <lineage>
        <taxon>Eukaryota</taxon>
        <taxon>Fungi</taxon>
        <taxon>Dikarya</taxon>
        <taxon>Basidiomycota</taxon>
        <taxon>Agaricomycotina</taxon>
        <taxon>Tremellomycetes</taxon>
        <taxon>Tremellales</taxon>
        <taxon>Cryptococcaceae</taxon>
        <taxon>Kwoniella</taxon>
    </lineage>
</organism>
<evidence type="ECO:0000313" key="4">
    <source>
        <dbReference type="Proteomes" id="UP000078595"/>
    </source>
</evidence>
<protein>
    <submittedName>
        <fullName evidence="2">Uncharacterized protein</fullName>
    </submittedName>
</protein>
<gene>
    <name evidence="2" type="ORF">I303_08543</name>
    <name evidence="3" type="ORF">I303_106814</name>
</gene>
<reference evidence="2" key="1">
    <citation type="submission" date="2013-07" db="EMBL/GenBank/DDBJ databases">
        <title>The Genome Sequence of Cryptococcus dejecticola CBS10117.</title>
        <authorList>
            <consortium name="The Broad Institute Genome Sequencing Platform"/>
            <person name="Cuomo C."/>
            <person name="Litvintseva A."/>
            <person name="Chen Y."/>
            <person name="Heitman J."/>
            <person name="Sun S."/>
            <person name="Springer D."/>
            <person name="Dromer F."/>
            <person name="Young S.K."/>
            <person name="Zeng Q."/>
            <person name="Gargeya S."/>
            <person name="Fitzgerald M."/>
            <person name="Abouelleil A."/>
            <person name="Alvarado L."/>
            <person name="Berlin A.M."/>
            <person name="Chapman S.B."/>
            <person name="Dewar J."/>
            <person name="Goldberg J."/>
            <person name="Griggs A."/>
            <person name="Gujja S."/>
            <person name="Hansen M."/>
            <person name="Howarth C."/>
            <person name="Imamovic A."/>
            <person name="Larimer J."/>
            <person name="McCowan C."/>
            <person name="Murphy C."/>
            <person name="Pearson M."/>
            <person name="Priest M."/>
            <person name="Roberts A."/>
            <person name="Saif S."/>
            <person name="Shea T."/>
            <person name="Sykes S."/>
            <person name="Wortman J."/>
            <person name="Nusbaum C."/>
            <person name="Birren B."/>
        </authorList>
    </citation>
    <scope>NUCLEOTIDE SEQUENCE [LARGE SCALE GENOMIC DNA]</scope>
    <source>
        <strain evidence="2">CBS 10117</strain>
    </source>
</reference>
<dbReference type="Proteomes" id="UP000078595">
    <property type="component" value="Chromosome 8"/>
</dbReference>
<evidence type="ECO:0000313" key="2">
    <source>
        <dbReference type="EMBL" id="OBR81159.1"/>
    </source>
</evidence>
<feature type="compositionally biased region" description="Polar residues" evidence="1">
    <location>
        <begin position="160"/>
        <end position="171"/>
    </location>
</feature>
<reference evidence="3" key="2">
    <citation type="submission" date="2013-07" db="EMBL/GenBank/DDBJ databases">
        <authorList>
            <consortium name="The Broad Institute Genome Sequencing Platform"/>
            <person name="Cuomo C."/>
            <person name="Litvintseva A."/>
            <person name="Chen Y."/>
            <person name="Heitman J."/>
            <person name="Sun S."/>
            <person name="Springer D."/>
            <person name="Dromer F."/>
            <person name="Young S.K."/>
            <person name="Zeng Q."/>
            <person name="Gargeya S."/>
            <person name="Fitzgerald M."/>
            <person name="Abouelleil A."/>
            <person name="Alvarado L."/>
            <person name="Berlin A.M."/>
            <person name="Chapman S.B."/>
            <person name="Dewar J."/>
            <person name="Goldberg J."/>
            <person name="Griggs A."/>
            <person name="Gujja S."/>
            <person name="Hansen M."/>
            <person name="Howarth C."/>
            <person name="Imamovic A."/>
            <person name="Larimer J."/>
            <person name="McCowan C."/>
            <person name="Murphy C."/>
            <person name="Pearson M."/>
            <person name="Priest M."/>
            <person name="Roberts A."/>
            <person name="Saif S."/>
            <person name="Shea T."/>
            <person name="Sykes S."/>
            <person name="Wortman J."/>
            <person name="Nusbaum C."/>
            <person name="Birren B."/>
        </authorList>
    </citation>
    <scope>NUCLEOTIDE SEQUENCE</scope>
    <source>
        <strain evidence="3">CBS 10117</strain>
    </source>
</reference>
<feature type="compositionally biased region" description="Basic and acidic residues" evidence="1">
    <location>
        <begin position="134"/>
        <end position="152"/>
    </location>
</feature>
<keyword evidence="4" id="KW-1185">Reference proteome</keyword>
<accession>A0A1A5ZTL6</accession>
<proteinExistence type="predicted"/>
<dbReference type="KEGG" id="kdj:28972242"/>
<dbReference type="EMBL" id="CP144537">
    <property type="protein sequence ID" value="WWC64206.1"/>
    <property type="molecule type" value="Genomic_DNA"/>
</dbReference>
<feature type="region of interest" description="Disordered" evidence="1">
    <location>
        <begin position="134"/>
        <end position="237"/>
    </location>
</feature>
<dbReference type="EMBL" id="KI894038">
    <property type="protein sequence ID" value="OBR81159.1"/>
    <property type="molecule type" value="Genomic_DNA"/>
</dbReference>
<dbReference type="AlphaFoldDB" id="A0A1A5ZTL6"/>
<feature type="region of interest" description="Disordered" evidence="1">
    <location>
        <begin position="56"/>
        <end position="78"/>
    </location>
</feature>
<feature type="compositionally biased region" description="Basic and acidic residues" evidence="1">
    <location>
        <begin position="209"/>
        <end position="237"/>
    </location>
</feature>